<feature type="binding site" evidence="11">
    <location>
        <position position="40"/>
    </location>
    <ligand>
        <name>Ca(2+)</name>
        <dbReference type="ChEBI" id="CHEBI:29108"/>
        <label>2</label>
    </ligand>
</feature>
<dbReference type="GeneID" id="117350677"/>
<dbReference type="Pfam" id="PF01477">
    <property type="entry name" value="PLAT"/>
    <property type="match status" value="1"/>
</dbReference>
<dbReference type="SUPFAM" id="SSF48484">
    <property type="entry name" value="Lipoxigenase"/>
    <property type="match status" value="1"/>
</dbReference>
<dbReference type="CTD" id="239"/>
<evidence type="ECO:0000256" key="7">
    <source>
        <dbReference type="ARBA" id="ARBA00023002"/>
    </source>
</evidence>
<dbReference type="AlphaFoldDB" id="A0A6P8PI35"/>
<dbReference type="FunFam" id="1.20.245.10:FF:000001">
    <property type="entry name" value="Arachidonate 5-lipoxygenase a"/>
    <property type="match status" value="1"/>
</dbReference>
<feature type="binding site" evidence="10">
    <location>
        <position position="546"/>
    </location>
    <ligand>
        <name>Fe cation</name>
        <dbReference type="ChEBI" id="CHEBI:24875"/>
        <note>catalytic</note>
    </ligand>
</feature>
<evidence type="ECO:0000313" key="17">
    <source>
        <dbReference type="Proteomes" id="UP000515159"/>
    </source>
</evidence>
<keyword evidence="6" id="KW-0223">Dioxygenase</keyword>
<keyword evidence="4" id="KW-0963">Cytoplasm</keyword>
<dbReference type="InParanoid" id="A0A6P8PI35"/>
<dbReference type="FunFam" id="2.60.60.20:FF:000002">
    <property type="entry name" value="Arachidonate 5-lipoxygenase a"/>
    <property type="match status" value="1"/>
</dbReference>
<feature type="binding site" evidence="11">
    <location>
        <position position="78"/>
    </location>
    <ligand>
        <name>Ca(2+)</name>
        <dbReference type="ChEBI" id="CHEBI:29108"/>
        <label>1</label>
    </ligand>
</feature>
<dbReference type="Pfam" id="PF00305">
    <property type="entry name" value="Lipoxygenase"/>
    <property type="match status" value="1"/>
</dbReference>
<dbReference type="PROSITE" id="PS51393">
    <property type="entry name" value="LIPOXYGENASE_3"/>
    <property type="match status" value="1"/>
</dbReference>
<dbReference type="GO" id="GO:0005506">
    <property type="term" value="F:iron ion binding"/>
    <property type="evidence" value="ECO:0007669"/>
    <property type="project" value="InterPro"/>
</dbReference>
<dbReference type="CDD" id="cd01753">
    <property type="entry name" value="PLAT_LOX"/>
    <property type="match status" value="1"/>
</dbReference>
<evidence type="ECO:0000256" key="1">
    <source>
        <dbReference type="ARBA" id="ARBA00004496"/>
    </source>
</evidence>
<keyword evidence="14" id="KW-0175">Coiled coil</keyword>
<feature type="coiled-coil region" evidence="14">
    <location>
        <begin position="623"/>
        <end position="650"/>
    </location>
</feature>
<feature type="binding site" evidence="10">
    <location>
        <position position="669"/>
    </location>
    <ligand>
        <name>Fe cation</name>
        <dbReference type="ChEBI" id="CHEBI:24875"/>
        <note>catalytic</note>
    </ligand>
</feature>
<keyword evidence="9" id="KW-0443">Lipid metabolism</keyword>
<organism evidence="17 18">
    <name type="scientific">Geotrypetes seraphini</name>
    <name type="common">Gaboon caecilian</name>
    <name type="synonym">Caecilia seraphini</name>
    <dbReference type="NCBI Taxonomy" id="260995"/>
    <lineage>
        <taxon>Eukaryota</taxon>
        <taxon>Metazoa</taxon>
        <taxon>Chordata</taxon>
        <taxon>Craniata</taxon>
        <taxon>Vertebrata</taxon>
        <taxon>Euteleostomi</taxon>
        <taxon>Amphibia</taxon>
        <taxon>Gymnophiona</taxon>
        <taxon>Geotrypetes</taxon>
    </lineage>
</organism>
<keyword evidence="17" id="KW-1185">Reference proteome</keyword>
<feature type="domain" description="Lipoxygenase" evidence="16">
    <location>
        <begin position="117"/>
        <end position="669"/>
    </location>
</feature>
<feature type="binding site" evidence="11">
    <location>
        <position position="39"/>
    </location>
    <ligand>
        <name>Ca(2+)</name>
        <dbReference type="ChEBI" id="CHEBI:29108"/>
        <label>2</label>
    </ligand>
</feature>
<evidence type="ECO:0000256" key="3">
    <source>
        <dbReference type="ARBA" id="ARBA00009419"/>
    </source>
</evidence>
<dbReference type="GO" id="GO:0005737">
    <property type="term" value="C:cytoplasm"/>
    <property type="evidence" value="ECO:0007669"/>
    <property type="project" value="UniProtKB-SubCell"/>
</dbReference>
<accession>A0A6P8PI35</accession>
<dbReference type="SMART" id="SM00308">
    <property type="entry name" value="LH2"/>
    <property type="match status" value="1"/>
</dbReference>
<comment type="pathway">
    <text evidence="2">Lipid metabolism.</text>
</comment>
<keyword evidence="5 10" id="KW-0479">Metal-binding</keyword>
<evidence type="ECO:0000256" key="2">
    <source>
        <dbReference type="ARBA" id="ARBA00005189"/>
    </source>
</evidence>
<dbReference type="KEGG" id="gsh:117350677"/>
<dbReference type="PRINTS" id="PR00467">
    <property type="entry name" value="MAMLPOXGNASE"/>
</dbReference>
<dbReference type="Gene3D" id="3.10.450.60">
    <property type="match status" value="1"/>
</dbReference>
<protein>
    <submittedName>
        <fullName evidence="18">Arachidonate 12-lipoxygenase, 12S-type</fullName>
    </submittedName>
</protein>
<evidence type="ECO:0000259" key="15">
    <source>
        <dbReference type="PROSITE" id="PS50095"/>
    </source>
</evidence>
<sequence length="669" mass="76976">MARYRVTVATGASEYSGTNNYVYLALIGERGRSRRTLLDNPGLDFCRGAVDDYEVLSDEEIGSIQLVQLEKQRFWIEDNWFCLYVTVTCPQGRVFHFPCHRWLIGNTTLSIPEGTARKVTDEASEILHSQRVMELQERQALYRWMQWKPGIPKCISVRNEEELPQDVRFHNEKQSDFKNSLQYALIELSLKKLVTKFSTSWTDLDHFRAIFWRVKSPVAEYVMKHWKEDWFFGYQFLNGANPTLIRRCSQIPRKLPITEKMVAPSLEDSTSLRQELQNGKIFILDYDILDGIPTNIIQGQKQYLAAPVCLLHLTPSGHLKPIAIQLNQAPGKNNPIFLPSDPELDWLLAKIWVRTAEFQMYQIASHLLHTHLVAEVLCVATLRHLPTQHPIFKLLIPHMRYTLEINTRARGELIAENGIFDQAVSTGGGGLLLVAQREYQRLTYKSLCLPDDLKNRGTENLKGYFYMTDGLRVWGTIQRYVQGIVELYYDSDQDVTSDTELQAWIKDIAEEGFTEAPNIGIPSSFQSKMELCKFLTMGIFTCSAQHSSLNGGQFDWCAWVPNTPCSMRQPPPTSKGEATMKLIMESLPDIRQSCIQMAITWHLGRKQPDMVPLGQNVDEYFTEEKAKRLIRKFQMELEATELEIEERNSALELKYEYLKPGNIENSITI</sequence>
<dbReference type="InterPro" id="IPR001024">
    <property type="entry name" value="PLAT/LH2_dom"/>
</dbReference>
<evidence type="ECO:0000256" key="8">
    <source>
        <dbReference type="ARBA" id="ARBA00023004"/>
    </source>
</evidence>
<dbReference type="PRINTS" id="PR00087">
    <property type="entry name" value="LIPOXYGENASE"/>
</dbReference>
<dbReference type="GO" id="GO:0034440">
    <property type="term" value="P:lipid oxidation"/>
    <property type="evidence" value="ECO:0007669"/>
    <property type="project" value="InterPro"/>
</dbReference>
<gene>
    <name evidence="18" type="primary">ALOX12</name>
</gene>
<evidence type="ECO:0000256" key="4">
    <source>
        <dbReference type="ARBA" id="ARBA00022490"/>
    </source>
</evidence>
<evidence type="ECO:0000256" key="14">
    <source>
        <dbReference type="SAM" id="Coils"/>
    </source>
</evidence>
<dbReference type="FunCoup" id="A0A6P8PI35">
    <property type="interactions" value="233"/>
</dbReference>
<evidence type="ECO:0000256" key="6">
    <source>
        <dbReference type="ARBA" id="ARBA00022964"/>
    </source>
</evidence>
<feature type="binding site" evidence="10">
    <location>
        <position position="371"/>
    </location>
    <ligand>
        <name>Fe cation</name>
        <dbReference type="ChEBI" id="CHEBI:24875"/>
        <note>catalytic</note>
    </ligand>
</feature>
<dbReference type="SUPFAM" id="SSF49723">
    <property type="entry name" value="Lipase/lipooxygenase domain (PLAT/LH2 domain)"/>
    <property type="match status" value="1"/>
</dbReference>
<dbReference type="InterPro" id="IPR042062">
    <property type="entry name" value="PLAT_LOX_verte"/>
</dbReference>
<evidence type="ECO:0000313" key="18">
    <source>
        <dbReference type="RefSeq" id="XP_033781050.1"/>
    </source>
</evidence>
<evidence type="ECO:0000256" key="11">
    <source>
        <dbReference type="PIRSR" id="PIRSR601885-2"/>
    </source>
</evidence>
<dbReference type="InterPro" id="IPR036226">
    <property type="entry name" value="LipOase_C_sf"/>
</dbReference>
<dbReference type="PROSITE" id="PS50095">
    <property type="entry name" value="PLAT"/>
    <property type="match status" value="1"/>
</dbReference>
<reference evidence="18" key="1">
    <citation type="submission" date="2025-08" db="UniProtKB">
        <authorList>
            <consortium name="RefSeq"/>
        </authorList>
    </citation>
    <scope>IDENTIFICATION</scope>
</reference>
<evidence type="ECO:0000256" key="13">
    <source>
        <dbReference type="PROSITE-ProRule" id="PRU00152"/>
    </source>
</evidence>
<comment type="caution">
    <text evidence="13">Lacks conserved residue(s) required for the propagation of feature annotation.</text>
</comment>
<proteinExistence type="inferred from homology"/>
<comment type="subcellular location">
    <subcellularLocation>
        <location evidence="1">Cytoplasm</location>
    </subcellularLocation>
</comment>
<keyword evidence="7" id="KW-0560">Oxidoreductase</keyword>
<dbReference type="GO" id="GO:0016702">
    <property type="term" value="F:oxidoreductase activity, acting on single donors with incorporation of molecular oxygen, incorporation of two atoms of oxygen"/>
    <property type="evidence" value="ECO:0007669"/>
    <property type="project" value="InterPro"/>
</dbReference>
<evidence type="ECO:0000259" key="16">
    <source>
        <dbReference type="PROSITE" id="PS51393"/>
    </source>
</evidence>
<evidence type="ECO:0000256" key="9">
    <source>
        <dbReference type="ARBA" id="ARBA00023098"/>
    </source>
</evidence>
<keyword evidence="11" id="KW-0106">Calcium</keyword>
<dbReference type="InterPro" id="IPR000907">
    <property type="entry name" value="LipOase"/>
</dbReference>
<feature type="domain" description="PLAT" evidence="15">
    <location>
        <begin position="2"/>
        <end position="117"/>
    </location>
</feature>
<dbReference type="Proteomes" id="UP000515159">
    <property type="component" value="Chromosome 16"/>
</dbReference>
<dbReference type="OrthoDB" id="407298at2759"/>
<dbReference type="Gene3D" id="2.60.60.20">
    <property type="entry name" value="PLAT/LH2 domain"/>
    <property type="match status" value="1"/>
</dbReference>
<feature type="site" description="Essential for stabilizing binding to COTL1" evidence="12">
    <location>
        <position position="102"/>
    </location>
</feature>
<dbReference type="InterPro" id="IPR001885">
    <property type="entry name" value="LipOase_mml"/>
</dbReference>
<dbReference type="PANTHER" id="PTHR11771">
    <property type="entry name" value="LIPOXYGENASE"/>
    <property type="match status" value="1"/>
</dbReference>
<evidence type="ECO:0000256" key="10">
    <source>
        <dbReference type="PIRSR" id="PIRSR601885-1"/>
    </source>
</evidence>
<comment type="similarity">
    <text evidence="3">Belongs to the lipoxygenase family.</text>
</comment>
<dbReference type="Gene3D" id="1.20.245.10">
    <property type="entry name" value="Lipoxygenase-1, Domain 5"/>
    <property type="match status" value="1"/>
</dbReference>
<dbReference type="RefSeq" id="XP_033781050.1">
    <property type="nucleotide sequence ID" value="XM_033925159.1"/>
</dbReference>
<feature type="binding site" evidence="10">
    <location>
        <position position="366"/>
    </location>
    <ligand>
        <name>Fe cation</name>
        <dbReference type="ChEBI" id="CHEBI:24875"/>
        <note>catalytic</note>
    </ligand>
</feature>
<name>A0A6P8PI35_GEOSA</name>
<dbReference type="InterPro" id="IPR013819">
    <property type="entry name" value="LipOase_C"/>
</dbReference>
<evidence type="ECO:0000256" key="5">
    <source>
        <dbReference type="ARBA" id="ARBA00022723"/>
    </source>
</evidence>
<comment type="cofactor">
    <cofactor evidence="10">
        <name>Fe cation</name>
        <dbReference type="ChEBI" id="CHEBI:24875"/>
    </cofactor>
    <text evidence="10">Binds 1 Fe cation per subunit.</text>
</comment>
<dbReference type="InterPro" id="IPR036392">
    <property type="entry name" value="PLAT/LH2_dom_sf"/>
</dbReference>
<evidence type="ECO:0000256" key="12">
    <source>
        <dbReference type="PIRSR" id="PIRSR601885-3"/>
    </source>
</evidence>
<feature type="binding site" evidence="11">
    <location>
        <position position="17"/>
    </location>
    <ligand>
        <name>Ca(2+)</name>
        <dbReference type="ChEBI" id="CHEBI:29108"/>
        <label>1</label>
    </ligand>
</feature>
<keyword evidence="8 10" id="KW-0408">Iron</keyword>